<dbReference type="PANTHER" id="PTHR25462:SF296">
    <property type="entry name" value="MEIOTIC P26, ISOFORM F"/>
    <property type="match status" value="1"/>
</dbReference>
<comment type="caution">
    <text evidence="7">The sequence shown here is derived from an EMBL/GenBank/DDBJ whole genome shotgun (WGS) entry which is preliminary data.</text>
</comment>
<gene>
    <name evidence="7" type="ORF">C1SCF055_LOCUS31449</name>
</gene>
<dbReference type="Gene3D" id="3.30.160.60">
    <property type="entry name" value="Classic Zinc Finger"/>
    <property type="match status" value="2"/>
</dbReference>
<dbReference type="AlphaFoldDB" id="A0A9P1DBV7"/>
<keyword evidence="3" id="KW-0862">Zinc</keyword>
<dbReference type="CDD" id="cd19756">
    <property type="entry name" value="Bbox2"/>
    <property type="match status" value="1"/>
</dbReference>
<evidence type="ECO:0000313" key="7">
    <source>
        <dbReference type="EMBL" id="CAI4005747.1"/>
    </source>
</evidence>
<dbReference type="InterPro" id="IPR000315">
    <property type="entry name" value="Znf_B-box"/>
</dbReference>
<dbReference type="EMBL" id="CAMXCT030003680">
    <property type="protein sequence ID" value="CAL4793059.1"/>
    <property type="molecule type" value="Genomic_DNA"/>
</dbReference>
<feature type="region of interest" description="Disordered" evidence="5">
    <location>
        <begin position="132"/>
        <end position="153"/>
    </location>
</feature>
<evidence type="ECO:0000256" key="2">
    <source>
        <dbReference type="ARBA" id="ARBA00022771"/>
    </source>
</evidence>
<organism evidence="7">
    <name type="scientific">Cladocopium goreaui</name>
    <dbReference type="NCBI Taxonomy" id="2562237"/>
    <lineage>
        <taxon>Eukaryota</taxon>
        <taxon>Sar</taxon>
        <taxon>Alveolata</taxon>
        <taxon>Dinophyceae</taxon>
        <taxon>Suessiales</taxon>
        <taxon>Symbiodiniaceae</taxon>
        <taxon>Cladocopium</taxon>
    </lineage>
</organism>
<dbReference type="PROSITE" id="PS00518">
    <property type="entry name" value="ZF_RING_1"/>
    <property type="match status" value="1"/>
</dbReference>
<keyword evidence="2 4" id="KW-0863">Zinc-finger</keyword>
<dbReference type="OrthoDB" id="414534at2759"/>
<evidence type="ECO:0000256" key="1">
    <source>
        <dbReference type="ARBA" id="ARBA00022723"/>
    </source>
</evidence>
<evidence type="ECO:0000256" key="5">
    <source>
        <dbReference type="SAM" id="MobiDB-lite"/>
    </source>
</evidence>
<evidence type="ECO:0000256" key="4">
    <source>
        <dbReference type="PROSITE-ProRule" id="PRU00024"/>
    </source>
</evidence>
<dbReference type="Pfam" id="PF00643">
    <property type="entry name" value="zf-B_box"/>
    <property type="match status" value="2"/>
</dbReference>
<dbReference type="EMBL" id="CAMXCT020003680">
    <property type="protein sequence ID" value="CAL1159122.1"/>
    <property type="molecule type" value="Genomic_DNA"/>
</dbReference>
<dbReference type="EMBL" id="CAMXCT010003680">
    <property type="protein sequence ID" value="CAI4005747.1"/>
    <property type="molecule type" value="Genomic_DNA"/>
</dbReference>
<dbReference type="GO" id="GO:0008270">
    <property type="term" value="F:zinc ion binding"/>
    <property type="evidence" value="ECO:0007669"/>
    <property type="project" value="UniProtKB-KW"/>
</dbReference>
<dbReference type="PROSITE" id="PS50119">
    <property type="entry name" value="ZF_BBOX"/>
    <property type="match status" value="1"/>
</dbReference>
<evidence type="ECO:0000313" key="9">
    <source>
        <dbReference type="EMBL" id="CAL4793059.1"/>
    </source>
</evidence>
<dbReference type="Proteomes" id="UP001152797">
    <property type="component" value="Unassembled WGS sequence"/>
</dbReference>
<dbReference type="InterPro" id="IPR047153">
    <property type="entry name" value="TRIM45/56/19-like"/>
</dbReference>
<proteinExistence type="predicted"/>
<feature type="compositionally biased region" description="Basic and acidic residues" evidence="5">
    <location>
        <begin position="139"/>
        <end position="153"/>
    </location>
</feature>
<evidence type="ECO:0000259" key="6">
    <source>
        <dbReference type="PROSITE" id="PS50119"/>
    </source>
</evidence>
<dbReference type="InterPro" id="IPR017907">
    <property type="entry name" value="Znf_RING_CS"/>
</dbReference>
<dbReference type="SMART" id="SM00336">
    <property type="entry name" value="BBOX"/>
    <property type="match status" value="2"/>
</dbReference>
<feature type="region of interest" description="Disordered" evidence="5">
    <location>
        <begin position="459"/>
        <end position="481"/>
    </location>
</feature>
<evidence type="ECO:0000313" key="10">
    <source>
        <dbReference type="Proteomes" id="UP001152797"/>
    </source>
</evidence>
<reference evidence="7" key="1">
    <citation type="submission" date="2022-10" db="EMBL/GenBank/DDBJ databases">
        <authorList>
            <person name="Chen Y."/>
            <person name="Dougan E. K."/>
            <person name="Chan C."/>
            <person name="Rhodes N."/>
            <person name="Thang M."/>
        </authorList>
    </citation>
    <scope>NUCLEOTIDE SEQUENCE</scope>
</reference>
<feature type="domain" description="B box-type" evidence="6">
    <location>
        <begin position="183"/>
        <end position="229"/>
    </location>
</feature>
<dbReference type="SUPFAM" id="SSF57845">
    <property type="entry name" value="B-box zinc-binding domain"/>
    <property type="match status" value="1"/>
</dbReference>
<keyword evidence="1" id="KW-0479">Metal-binding</keyword>
<keyword evidence="10" id="KW-1185">Reference proteome</keyword>
<protein>
    <submittedName>
        <fullName evidence="9">Transcription intermediary factor 1-beta</fullName>
    </submittedName>
</protein>
<name>A0A9P1DBV7_9DINO</name>
<reference evidence="8" key="2">
    <citation type="submission" date="2024-04" db="EMBL/GenBank/DDBJ databases">
        <authorList>
            <person name="Chen Y."/>
            <person name="Shah S."/>
            <person name="Dougan E. K."/>
            <person name="Thang M."/>
            <person name="Chan C."/>
        </authorList>
    </citation>
    <scope>NUCLEOTIDE SEQUENCE [LARGE SCALE GENOMIC DNA]</scope>
</reference>
<accession>A0A9P1DBV7</accession>
<dbReference type="PANTHER" id="PTHR25462">
    <property type="entry name" value="BONUS, ISOFORM C-RELATED"/>
    <property type="match status" value="1"/>
</dbReference>
<evidence type="ECO:0000313" key="8">
    <source>
        <dbReference type="EMBL" id="CAL1159122.1"/>
    </source>
</evidence>
<evidence type="ECO:0000256" key="3">
    <source>
        <dbReference type="ARBA" id="ARBA00022833"/>
    </source>
</evidence>
<sequence length="481" mass="52415">MSIASSPSQSPVRQRCARCGLSLENASLLLVCEHNLCLHCAAQLLEKGPPSAARRQHVVACKVCHAVTEVDYPAASYLENLLSPSTTRLPCGSDGSTHVAAVSACLDSPAAGTVSHASDDGSFAVLTTVSEGPRQKTPLSEKLHTSGKSGKDAVDSVKRPEVFCWSSTIAADSKWEGKPVAATSGQKCGQCEDKVASLFCNQCEEVFCSNCASTVHRLGRMARHNVQQLEPKRLCPSTSGQKLRPLNRTFHACPYHPEEPLNYFCIECQSECICAECCLHGKHRGHEVQCVLEAVSATDKNVEELRAALCAQEDSLKSMVTQIQERRLELARALAECQQDMRMALQKAHTAVKQEEGRWLQEAQDAENVDMSTLFPQAEGGIGELQRQLSMSFQSGDPVHTLVWFAKLKEALATPAASSTGDALQRLRSRQSHFSEKCLALQQAAERLALVEPQLSPGKAMPPLLRSCSEREKPRSARIQR</sequence>